<comment type="caution">
    <text evidence="2">The sequence shown here is derived from an EMBL/GenBank/DDBJ whole genome shotgun (WGS) entry which is preliminary data.</text>
</comment>
<organism evidence="2 3">
    <name type="scientific">Oceanitalea stevensii</name>
    <dbReference type="NCBI Taxonomy" id="2763072"/>
    <lineage>
        <taxon>Bacteria</taxon>
        <taxon>Bacillati</taxon>
        <taxon>Actinomycetota</taxon>
        <taxon>Actinomycetes</taxon>
        <taxon>Micrococcales</taxon>
        <taxon>Bogoriellaceae</taxon>
        <taxon>Georgenia</taxon>
    </lineage>
</organism>
<evidence type="ECO:0000256" key="1">
    <source>
        <dbReference type="SAM" id="MobiDB-lite"/>
    </source>
</evidence>
<protein>
    <submittedName>
        <fullName evidence="2">Uncharacterized protein</fullName>
    </submittedName>
</protein>
<reference evidence="2 3" key="1">
    <citation type="submission" date="2020-08" db="EMBL/GenBank/DDBJ databases">
        <title>A Genomic Blueprint of the Chicken Gut Microbiome.</title>
        <authorList>
            <person name="Gilroy R."/>
            <person name="Ravi A."/>
            <person name="Getino M."/>
            <person name="Pursley I."/>
            <person name="Horton D.L."/>
            <person name="Alikhan N.-F."/>
            <person name="Baker D."/>
            <person name="Gharbi K."/>
            <person name="Hall N."/>
            <person name="Watson M."/>
            <person name="Adriaenssens E.M."/>
            <person name="Foster-Nyarko E."/>
            <person name="Jarju S."/>
            <person name="Secka A."/>
            <person name="Antonio M."/>
            <person name="Oren A."/>
            <person name="Chaudhuri R."/>
            <person name="La Ragione R.M."/>
            <person name="Hildebrand F."/>
            <person name="Pallen M.J."/>
        </authorList>
    </citation>
    <scope>NUCLEOTIDE SEQUENCE [LARGE SCALE GENOMIC DNA]</scope>
    <source>
        <strain evidence="2 3">Sa1BUA1</strain>
    </source>
</reference>
<feature type="region of interest" description="Disordered" evidence="1">
    <location>
        <begin position="1"/>
        <end position="25"/>
    </location>
</feature>
<dbReference type="Proteomes" id="UP000661894">
    <property type="component" value="Unassembled WGS sequence"/>
</dbReference>
<name>A0ABR8YZ39_9MICO</name>
<sequence length="91" mass="9395">MSGDEHAPDAGPGPERPREESSTTGRVVVGLDDDAPAAAVAAALGEAGMADVRELFDGVLVGTAPVDDAFLARVSRVPGVRYAEREVLHDI</sequence>
<gene>
    <name evidence="2" type="ORF">H9624_03295</name>
</gene>
<proteinExistence type="predicted"/>
<dbReference type="EMBL" id="JACSPO010000001">
    <property type="protein sequence ID" value="MBD8061347.1"/>
    <property type="molecule type" value="Genomic_DNA"/>
</dbReference>
<keyword evidence="3" id="KW-1185">Reference proteome</keyword>
<dbReference type="RefSeq" id="WP_251838467.1">
    <property type="nucleotide sequence ID" value="NZ_JACSPO010000001.1"/>
</dbReference>
<evidence type="ECO:0000313" key="2">
    <source>
        <dbReference type="EMBL" id="MBD8061347.1"/>
    </source>
</evidence>
<evidence type="ECO:0000313" key="3">
    <source>
        <dbReference type="Proteomes" id="UP000661894"/>
    </source>
</evidence>
<accession>A0ABR8YZ39</accession>